<dbReference type="EMBL" id="BQNB010020826">
    <property type="protein sequence ID" value="GJU00057.1"/>
    <property type="molecule type" value="Genomic_DNA"/>
</dbReference>
<accession>A0ABQ5IIR7</accession>
<reference evidence="1" key="2">
    <citation type="submission" date="2022-01" db="EMBL/GenBank/DDBJ databases">
        <authorList>
            <person name="Yamashiro T."/>
            <person name="Shiraishi A."/>
            <person name="Satake H."/>
            <person name="Nakayama K."/>
        </authorList>
    </citation>
    <scope>NUCLEOTIDE SEQUENCE</scope>
</reference>
<name>A0ABQ5IIR7_9ASTR</name>
<evidence type="ECO:0000313" key="2">
    <source>
        <dbReference type="Proteomes" id="UP001151760"/>
    </source>
</evidence>
<evidence type="ECO:0000313" key="1">
    <source>
        <dbReference type="EMBL" id="GJU00057.1"/>
    </source>
</evidence>
<protein>
    <submittedName>
        <fullName evidence="1">Uncharacterized protein</fullName>
    </submittedName>
</protein>
<proteinExistence type="predicted"/>
<dbReference type="Proteomes" id="UP001151760">
    <property type="component" value="Unassembled WGS sequence"/>
</dbReference>
<keyword evidence="2" id="KW-1185">Reference proteome</keyword>
<sequence>MRQQRPAGQLGCSVARLRGRRSTSRTAGGLCRAAGCCWSATQNSHPNPLTKNYEKRNKQGTIEYHVQPVKNANLKWRELPSMERHAYSERLSKLQGKGFGTPNDGDVFMDYSWERALSFSGDVYPEWCLEFFSTMYFDKGVDRTKLMTEKCIWFRLCVIEKVLTLLEFAVLLGLYEEEELNHRLFDIHFTRLEVDDKLFNHEAFWQKIGTLTSTNPRTSLIKEPLMRIVHRLLVIAEHLSKHALGLKENILICGDHYVTKISSSLGYLVDEKVMKCSELIECEKWTSKMLVNELDEDTHALMQTRRVALQPSQARWQRQEPSGLDSSWGDWNTYSNEIERRDVWRDSMLMRNNYILEHSAPILHHLADQYNFAYPAYEPPNVPPYPYSYVPYPHPYTHYPVAGNQSYGGEQYGARGDGYYACSIVSSSGYKIGGSSIGFHGDNDLIPIGASRMIDVASDYDEKVEYMRD</sequence>
<reference evidence="1" key="1">
    <citation type="journal article" date="2022" name="Int. J. Mol. Sci.">
        <title>Draft Genome of Tanacetum Coccineum: Genomic Comparison of Closely Related Tanacetum-Family Plants.</title>
        <authorList>
            <person name="Yamashiro T."/>
            <person name="Shiraishi A."/>
            <person name="Nakayama K."/>
            <person name="Satake H."/>
        </authorList>
    </citation>
    <scope>NUCLEOTIDE SEQUENCE</scope>
</reference>
<gene>
    <name evidence="1" type="ORF">Tco_1110395</name>
</gene>
<organism evidence="1 2">
    <name type="scientific">Tanacetum coccineum</name>
    <dbReference type="NCBI Taxonomy" id="301880"/>
    <lineage>
        <taxon>Eukaryota</taxon>
        <taxon>Viridiplantae</taxon>
        <taxon>Streptophyta</taxon>
        <taxon>Embryophyta</taxon>
        <taxon>Tracheophyta</taxon>
        <taxon>Spermatophyta</taxon>
        <taxon>Magnoliopsida</taxon>
        <taxon>eudicotyledons</taxon>
        <taxon>Gunneridae</taxon>
        <taxon>Pentapetalae</taxon>
        <taxon>asterids</taxon>
        <taxon>campanulids</taxon>
        <taxon>Asterales</taxon>
        <taxon>Asteraceae</taxon>
        <taxon>Asteroideae</taxon>
        <taxon>Anthemideae</taxon>
        <taxon>Anthemidinae</taxon>
        <taxon>Tanacetum</taxon>
    </lineage>
</organism>
<comment type="caution">
    <text evidence="1">The sequence shown here is derived from an EMBL/GenBank/DDBJ whole genome shotgun (WGS) entry which is preliminary data.</text>
</comment>